<evidence type="ECO:0000256" key="4">
    <source>
        <dbReference type="ARBA" id="ARBA00022723"/>
    </source>
</evidence>
<evidence type="ECO:0000256" key="3">
    <source>
        <dbReference type="ARBA" id="ARBA00022664"/>
    </source>
</evidence>
<dbReference type="InterPro" id="IPR003604">
    <property type="entry name" value="Matrin/U1-like-C_Znf_C2H2"/>
</dbReference>
<organism evidence="12 13">
    <name type="scientific">Perkinsus chesapeaki</name>
    <name type="common">Clam parasite</name>
    <name type="synonym">Perkinsus andrewsi</name>
    <dbReference type="NCBI Taxonomy" id="330153"/>
    <lineage>
        <taxon>Eukaryota</taxon>
        <taxon>Sar</taxon>
        <taxon>Alveolata</taxon>
        <taxon>Perkinsozoa</taxon>
        <taxon>Perkinsea</taxon>
        <taxon>Perkinsida</taxon>
        <taxon>Perkinsidae</taxon>
        <taxon>Perkinsus</taxon>
    </lineage>
</organism>
<evidence type="ECO:0000256" key="1">
    <source>
        <dbReference type="ARBA" id="ARBA00004123"/>
    </source>
</evidence>
<dbReference type="GO" id="GO:0000245">
    <property type="term" value="P:spliceosomal complex assembly"/>
    <property type="evidence" value="ECO:0007669"/>
    <property type="project" value="TreeGrafter"/>
</dbReference>
<keyword evidence="4" id="KW-0479">Metal-binding</keyword>
<keyword evidence="9" id="KW-0539">Nucleus</keyword>
<evidence type="ECO:0000256" key="7">
    <source>
        <dbReference type="ARBA" id="ARBA00022833"/>
    </source>
</evidence>
<dbReference type="Gene3D" id="2.60.40.2690">
    <property type="match status" value="1"/>
</dbReference>
<dbReference type="SUPFAM" id="SSF57667">
    <property type="entry name" value="beta-beta-alpha zinc fingers"/>
    <property type="match status" value="1"/>
</dbReference>
<evidence type="ECO:0000256" key="10">
    <source>
        <dbReference type="SAM" id="MobiDB-lite"/>
    </source>
</evidence>
<comment type="subcellular location">
    <subcellularLocation>
        <location evidence="1">Nucleus</location>
    </subcellularLocation>
</comment>
<name>A0A7J6MQV7_PERCH</name>
<dbReference type="PANTHER" id="PTHR23205:SF0">
    <property type="entry name" value="SPLICING FACTOR 3A SUBUNIT 2"/>
    <property type="match status" value="1"/>
</dbReference>
<proteinExistence type="inferred from homology"/>
<dbReference type="SMART" id="SM00451">
    <property type="entry name" value="ZnF_U1"/>
    <property type="match status" value="1"/>
</dbReference>
<protein>
    <submittedName>
        <fullName evidence="12">Splicing factor 3A subunit 2</fullName>
    </submittedName>
</protein>
<comment type="caution">
    <text evidence="12">The sequence shown here is derived from an EMBL/GenBank/DDBJ whole genome shotgun (WGS) entry which is preliminary data.</text>
</comment>
<keyword evidence="13" id="KW-1185">Reference proteome</keyword>
<dbReference type="EMBL" id="JAAPAO010000079">
    <property type="protein sequence ID" value="KAF4673630.1"/>
    <property type="molecule type" value="Genomic_DNA"/>
</dbReference>
<evidence type="ECO:0000256" key="9">
    <source>
        <dbReference type="ARBA" id="ARBA00023242"/>
    </source>
</evidence>
<evidence type="ECO:0000256" key="6">
    <source>
        <dbReference type="ARBA" id="ARBA00022771"/>
    </source>
</evidence>
<reference evidence="12 13" key="1">
    <citation type="submission" date="2020-04" db="EMBL/GenBank/DDBJ databases">
        <title>Perkinsus chesapeaki whole genome sequence.</title>
        <authorList>
            <person name="Bogema D.R."/>
        </authorList>
    </citation>
    <scope>NUCLEOTIDE SEQUENCE [LARGE SCALE GENOMIC DNA]</scope>
    <source>
        <strain evidence="12">ATCC PRA-425</strain>
    </source>
</reference>
<dbReference type="PANTHER" id="PTHR23205">
    <property type="entry name" value="SPLICING FACTOR 3A SUBUNIT 2"/>
    <property type="match status" value="1"/>
</dbReference>
<evidence type="ECO:0000313" key="12">
    <source>
        <dbReference type="EMBL" id="KAF4673630.1"/>
    </source>
</evidence>
<dbReference type="InterPro" id="IPR036236">
    <property type="entry name" value="Znf_C2H2_sf"/>
</dbReference>
<feature type="domain" description="Matrin-type" evidence="11">
    <location>
        <begin position="55"/>
        <end position="85"/>
    </location>
</feature>
<dbReference type="GO" id="GO:0005686">
    <property type="term" value="C:U2 snRNP"/>
    <property type="evidence" value="ECO:0007669"/>
    <property type="project" value="TreeGrafter"/>
</dbReference>
<feature type="region of interest" description="Disordered" evidence="10">
    <location>
        <begin position="1"/>
        <end position="24"/>
    </location>
</feature>
<dbReference type="InterPro" id="IPR013087">
    <property type="entry name" value="Znf_C2H2_type"/>
</dbReference>
<keyword evidence="3" id="KW-0507">mRNA processing</keyword>
<keyword evidence="6" id="KW-0863">Zinc-finger</keyword>
<dbReference type="Pfam" id="PF16835">
    <property type="entry name" value="SF3A2"/>
    <property type="match status" value="1"/>
</dbReference>
<evidence type="ECO:0000313" key="13">
    <source>
        <dbReference type="Proteomes" id="UP000591131"/>
    </source>
</evidence>
<keyword evidence="8" id="KW-0508">mRNA splicing</keyword>
<dbReference type="PROSITE" id="PS50171">
    <property type="entry name" value="ZF_MATRIN"/>
    <property type="match status" value="1"/>
</dbReference>
<evidence type="ECO:0000256" key="8">
    <source>
        <dbReference type="ARBA" id="ARBA00023187"/>
    </source>
</evidence>
<dbReference type="Proteomes" id="UP000591131">
    <property type="component" value="Unassembled WGS sequence"/>
</dbReference>
<dbReference type="Pfam" id="PF12874">
    <property type="entry name" value="zf-met"/>
    <property type="match status" value="1"/>
</dbReference>
<gene>
    <name evidence="12" type="primary">SF3A2</name>
    <name evidence="12" type="ORF">FOL47_010308</name>
</gene>
<dbReference type="GO" id="GO:0071013">
    <property type="term" value="C:catalytic step 2 spliceosome"/>
    <property type="evidence" value="ECO:0007669"/>
    <property type="project" value="TreeGrafter"/>
</dbReference>
<evidence type="ECO:0000256" key="5">
    <source>
        <dbReference type="ARBA" id="ARBA00022728"/>
    </source>
</evidence>
<keyword evidence="7" id="KW-0862">Zinc</keyword>
<evidence type="ECO:0000256" key="2">
    <source>
        <dbReference type="ARBA" id="ARBA00008995"/>
    </source>
</evidence>
<dbReference type="GO" id="GO:0003676">
    <property type="term" value="F:nucleic acid binding"/>
    <property type="evidence" value="ECO:0007669"/>
    <property type="project" value="InterPro"/>
</dbReference>
<evidence type="ECO:0000259" key="11">
    <source>
        <dbReference type="PROSITE" id="PS50171"/>
    </source>
</evidence>
<sequence>MTDRQNRPGQKTGSGAPMTAQEAALDRRERLRRLAMETVDLSKDPYLLRNHLGTYECKLCLTLHTNEGSYLAHTQGKKHQVNLARRAAKEAMQGVPAPIPGEGDGPYGVKGLHKKSIAPRIGRPGYRVTKQRDPMTYQKSLLFEVDYPEIDTKVTTQPLYRIMSCYEQRIEEPNRDYQYLLIAAEPYETIAFKIPNMDIDRSADKLYQNWNPLKKTYTLQLCFNERTERQLPALAGKAGHFDPIGLVEIAFVVFRVVVFMSLRGSGGVDGMKVVDAAAHSSLRWLMAHKNGIWKFSDTLDDCQLLPLKILGSSDRLDLPADCPSSSTTVLALVGCDDPSEVLFYEASTLGDLPPKISRKVS</sequence>
<dbReference type="AlphaFoldDB" id="A0A7J6MQV7"/>
<accession>A0A7J6MQV7</accession>
<dbReference type="GO" id="GO:0008270">
    <property type="term" value="F:zinc ion binding"/>
    <property type="evidence" value="ECO:0007669"/>
    <property type="project" value="UniProtKB-KW"/>
</dbReference>
<dbReference type="InterPro" id="IPR052092">
    <property type="entry name" value="SF3A2"/>
</dbReference>
<dbReference type="InterPro" id="IPR000690">
    <property type="entry name" value="Matrin/U1-C_Znf_C2H2"/>
</dbReference>
<dbReference type="SMART" id="SM01050">
    <property type="entry name" value="CactinC_cactus"/>
    <property type="match status" value="1"/>
</dbReference>
<comment type="similarity">
    <text evidence="2">Belongs to the SF3A2 family.</text>
</comment>
<dbReference type="InterPro" id="IPR031781">
    <property type="entry name" value="SF3A2_dom"/>
</dbReference>
<dbReference type="OrthoDB" id="10250970at2759"/>
<keyword evidence="5" id="KW-0747">Spliceosome</keyword>
<dbReference type="GO" id="GO:0071004">
    <property type="term" value="C:U2-type prespliceosome"/>
    <property type="evidence" value="ECO:0007669"/>
    <property type="project" value="TreeGrafter"/>
</dbReference>